<dbReference type="Proteomes" id="UP000282170">
    <property type="component" value="Plasmid p1"/>
</dbReference>
<gene>
    <name evidence="1" type="ORF">CNQ36_00100</name>
    <name evidence="2" type="ORF">CNQ36_34345</name>
</gene>
<dbReference type="KEGG" id="sfug:CNQ36_34345"/>
<accession>A0A494V048</accession>
<dbReference type="AlphaFoldDB" id="A0A494V048"/>
<organism evidence="2 3">
    <name type="scientific">Streptomyces fungicidicus</name>
    <dbReference type="NCBI Taxonomy" id="68203"/>
    <lineage>
        <taxon>Bacteria</taxon>
        <taxon>Bacillati</taxon>
        <taxon>Actinomycetota</taxon>
        <taxon>Actinomycetes</taxon>
        <taxon>Kitasatosporales</taxon>
        <taxon>Streptomycetaceae</taxon>
        <taxon>Streptomyces</taxon>
    </lineage>
</organism>
<dbReference type="Gene3D" id="2.170.140.10">
    <property type="entry name" value="Chitin binding domain"/>
    <property type="match status" value="1"/>
</dbReference>
<dbReference type="KEGG" id="sfug:CNQ36_00100"/>
<evidence type="ECO:0000313" key="3">
    <source>
        <dbReference type="Proteomes" id="UP000282170"/>
    </source>
</evidence>
<geneLocation type="plasmid" evidence="2 3">
    <name>p1</name>
</geneLocation>
<dbReference type="Proteomes" id="UP000282170">
    <property type="component" value="Chromosome"/>
</dbReference>
<dbReference type="RefSeq" id="WP_121544399.1">
    <property type="nucleotide sequence ID" value="NZ_CP023407.1"/>
</dbReference>
<dbReference type="GeneID" id="93881168"/>
<reference evidence="2 3" key="1">
    <citation type="submission" date="2017-09" db="EMBL/GenBank/DDBJ databases">
        <authorList>
            <person name="Zhang H."/>
            <person name="Hu S."/>
            <person name="Xu J."/>
            <person name="He Z."/>
        </authorList>
    </citation>
    <scope>NUCLEOTIDE SEQUENCE [LARGE SCALE GENOMIC DNA]</scope>
    <source>
        <strain evidence="2 3">TXX3120</strain>
        <plasmid evidence="2 3">p1</plasmid>
    </source>
</reference>
<name>A0A494V048_9ACTN</name>
<keyword evidence="2" id="KW-0614">Plasmid</keyword>
<dbReference type="EMBL" id="CP023408">
    <property type="protein sequence ID" value="AYL40463.1"/>
    <property type="molecule type" value="Genomic_DNA"/>
</dbReference>
<sequence>MADEEAVTSRIAPWYDASAMMPGDYLHPRDPTRFITVDAGLQPIERDCPEDRNSPNNRMVWDDELKKCRPYNESKDAHLFAEDD</sequence>
<proteinExistence type="predicted"/>
<dbReference type="EMBL" id="CP023407">
    <property type="protein sequence ID" value="AYL33980.1"/>
    <property type="molecule type" value="Genomic_DNA"/>
</dbReference>
<evidence type="ECO:0000313" key="2">
    <source>
        <dbReference type="EMBL" id="AYL40463.1"/>
    </source>
</evidence>
<keyword evidence="3" id="KW-1185">Reference proteome</keyword>
<evidence type="ECO:0000313" key="1">
    <source>
        <dbReference type="EMBL" id="AYL33980.1"/>
    </source>
</evidence>
<protein>
    <submittedName>
        <fullName evidence="2">Uncharacterized protein</fullName>
    </submittedName>
</protein>